<dbReference type="GO" id="GO:0006457">
    <property type="term" value="P:protein folding"/>
    <property type="evidence" value="ECO:0007669"/>
    <property type="project" value="TreeGrafter"/>
</dbReference>
<dbReference type="Pfam" id="PF03234">
    <property type="entry name" value="CDC37_N"/>
    <property type="match status" value="1"/>
</dbReference>
<organism evidence="10 11">
    <name type="scientific">Tribonema minus</name>
    <dbReference type="NCBI Taxonomy" id="303371"/>
    <lineage>
        <taxon>Eukaryota</taxon>
        <taxon>Sar</taxon>
        <taxon>Stramenopiles</taxon>
        <taxon>Ochrophyta</taxon>
        <taxon>PX clade</taxon>
        <taxon>Xanthophyceae</taxon>
        <taxon>Tribonematales</taxon>
        <taxon>Tribonemataceae</taxon>
        <taxon>Tribonema</taxon>
    </lineage>
</organism>
<dbReference type="AlphaFoldDB" id="A0A836C784"/>
<dbReference type="OrthoDB" id="440202at2759"/>
<comment type="similarity">
    <text evidence="2">Belongs to the CDC37 family.</text>
</comment>
<gene>
    <name evidence="10" type="ORF">JKP88DRAFT_339255</name>
</gene>
<keyword evidence="4" id="KW-0143">Chaperone</keyword>
<comment type="caution">
    <text evidence="10">The sequence shown here is derived from an EMBL/GenBank/DDBJ whole genome shotgun (WGS) entry which is preliminary data.</text>
</comment>
<evidence type="ECO:0000256" key="5">
    <source>
        <dbReference type="ARBA" id="ARBA00031396"/>
    </source>
</evidence>
<feature type="region of interest" description="Disordered" evidence="6">
    <location>
        <begin position="303"/>
        <end position="323"/>
    </location>
</feature>
<dbReference type="Pfam" id="PF08565">
    <property type="entry name" value="CDC37_M"/>
    <property type="match status" value="1"/>
</dbReference>
<evidence type="ECO:0000259" key="7">
    <source>
        <dbReference type="SMART" id="SM01069"/>
    </source>
</evidence>
<evidence type="ECO:0000256" key="1">
    <source>
        <dbReference type="ARBA" id="ARBA00004496"/>
    </source>
</evidence>
<dbReference type="PANTHER" id="PTHR12800">
    <property type="entry name" value="CDC37-RELATED"/>
    <property type="match status" value="1"/>
</dbReference>
<dbReference type="GO" id="GO:0019901">
    <property type="term" value="F:protein kinase binding"/>
    <property type="evidence" value="ECO:0007669"/>
    <property type="project" value="InterPro"/>
</dbReference>
<feature type="domain" description="Cdc37 N-terminal" evidence="9">
    <location>
        <begin position="3"/>
        <end position="128"/>
    </location>
</feature>
<accession>A0A836C784</accession>
<evidence type="ECO:0000256" key="2">
    <source>
        <dbReference type="ARBA" id="ARBA00006222"/>
    </source>
</evidence>
<dbReference type="Pfam" id="PF08564">
    <property type="entry name" value="CDC37_C"/>
    <property type="match status" value="1"/>
</dbReference>
<name>A0A836C784_9STRA</name>
<dbReference type="InterPro" id="IPR038189">
    <property type="entry name" value="Cdc37_Hsp90-bd_sf"/>
</dbReference>
<dbReference type="InterPro" id="IPR013873">
    <property type="entry name" value="Cdc37_C"/>
</dbReference>
<dbReference type="Proteomes" id="UP000664859">
    <property type="component" value="Unassembled WGS sequence"/>
</dbReference>
<dbReference type="GO" id="GO:0051082">
    <property type="term" value="F:unfolded protein binding"/>
    <property type="evidence" value="ECO:0007669"/>
    <property type="project" value="TreeGrafter"/>
</dbReference>
<dbReference type="InterPro" id="IPR004918">
    <property type="entry name" value="Cdc37"/>
</dbReference>
<dbReference type="GO" id="GO:0050821">
    <property type="term" value="P:protein stabilization"/>
    <property type="evidence" value="ECO:0007669"/>
    <property type="project" value="TreeGrafter"/>
</dbReference>
<proteinExistence type="inferred from homology"/>
<evidence type="ECO:0000313" key="11">
    <source>
        <dbReference type="Proteomes" id="UP000664859"/>
    </source>
</evidence>
<dbReference type="InterPro" id="IPR013855">
    <property type="entry name" value="Cdc37_N_dom"/>
</dbReference>
<dbReference type="Gene3D" id="1.20.58.610">
    <property type="entry name" value="Cdc37, Hsp90 binding domain"/>
    <property type="match status" value="1"/>
</dbReference>
<evidence type="ECO:0000259" key="9">
    <source>
        <dbReference type="SMART" id="SM01071"/>
    </source>
</evidence>
<feature type="region of interest" description="Disordered" evidence="6">
    <location>
        <begin position="37"/>
        <end position="59"/>
    </location>
</feature>
<evidence type="ECO:0000259" key="8">
    <source>
        <dbReference type="SMART" id="SM01070"/>
    </source>
</evidence>
<sequence length="430" mass="47927">MAAFNYSKWDHIELSDDESDCHPNIDKESWFRMKHRSRVEREEREEAEKQELEKSNSTDLKRAMKLKELLHAVKSGEAQDETEDPIAISNELKALEEAMEKRHKRLQEIEKNKKWNWENMCHVVEERTIVSAEKAGDGKDNTVHSELPPKLAAAIAGGKAAVKPVPGPASVKQEVTSYSQFVEAYEELLERFSEIASMEKTQEFLLKDGQVLFAEHAQNYLLLSCLEDEMNGKHTRAQLVARQSQMLSNITELAVGLRRPPQDVVIPFFRRLSEKVHGDAFEEAVRDFYARVQARAKEKRREMAAEEAAAARGGGGGGDGDTEVVELSKEERLGPGGLDPLEVFESLPEPMQTAFESKSVEALKAALAALPPKERAYHMKRCEDSGLWVPGPGDGGGGDDDDDDDEDEDEVGERGEGEAGEQRPAGEEGA</sequence>
<evidence type="ECO:0000256" key="3">
    <source>
        <dbReference type="ARBA" id="ARBA00022490"/>
    </source>
</evidence>
<evidence type="ECO:0000256" key="4">
    <source>
        <dbReference type="ARBA" id="ARBA00023186"/>
    </source>
</evidence>
<feature type="domain" description="Cdc37 Hsp90 binding" evidence="8">
    <location>
        <begin position="153"/>
        <end position="312"/>
    </location>
</feature>
<protein>
    <recommendedName>
        <fullName evidence="5">Hsp90 chaperone protein kinase-targeting subunit</fullName>
    </recommendedName>
</protein>
<dbReference type="SUPFAM" id="SSF101391">
    <property type="entry name" value="Hsp90 co-chaperone CDC37"/>
    <property type="match status" value="1"/>
</dbReference>
<dbReference type="EMBL" id="JAFCMP010000552">
    <property type="protein sequence ID" value="KAG5175284.1"/>
    <property type="molecule type" value="Genomic_DNA"/>
</dbReference>
<comment type="subcellular location">
    <subcellularLocation>
        <location evidence="1">Cytoplasm</location>
    </subcellularLocation>
</comment>
<feature type="compositionally biased region" description="Acidic residues" evidence="6">
    <location>
        <begin position="397"/>
        <end position="411"/>
    </location>
</feature>
<reference evidence="10" key="1">
    <citation type="submission" date="2021-02" db="EMBL/GenBank/DDBJ databases">
        <title>First Annotated Genome of the Yellow-green Alga Tribonema minus.</title>
        <authorList>
            <person name="Mahan K.M."/>
        </authorList>
    </citation>
    <scope>NUCLEOTIDE SEQUENCE</scope>
    <source>
        <strain evidence="10">UTEX B ZZ1240</strain>
    </source>
</reference>
<dbReference type="PANTHER" id="PTHR12800:SF4">
    <property type="entry name" value="HSP90 CO-CHAPERONE CDC37"/>
    <property type="match status" value="1"/>
</dbReference>
<feature type="domain" description="Cdc37 C-terminal" evidence="7">
    <location>
        <begin position="332"/>
        <end position="421"/>
    </location>
</feature>
<dbReference type="GO" id="GO:0031072">
    <property type="term" value="F:heat shock protein binding"/>
    <property type="evidence" value="ECO:0007669"/>
    <property type="project" value="TreeGrafter"/>
</dbReference>
<dbReference type="GO" id="GO:0005737">
    <property type="term" value="C:cytoplasm"/>
    <property type="evidence" value="ECO:0007669"/>
    <property type="project" value="UniProtKB-SubCell"/>
</dbReference>
<feature type="compositionally biased region" description="Basic and acidic residues" evidence="6">
    <location>
        <begin position="39"/>
        <end position="59"/>
    </location>
</feature>
<dbReference type="SMART" id="SM01070">
    <property type="entry name" value="CDC37_M"/>
    <property type="match status" value="1"/>
</dbReference>
<dbReference type="InterPro" id="IPR013874">
    <property type="entry name" value="Cdc37_Hsp90-bd"/>
</dbReference>
<evidence type="ECO:0000256" key="6">
    <source>
        <dbReference type="SAM" id="MobiDB-lite"/>
    </source>
</evidence>
<feature type="region of interest" description="Disordered" evidence="6">
    <location>
        <begin position="381"/>
        <end position="430"/>
    </location>
</feature>
<feature type="compositionally biased region" description="Basic and acidic residues" evidence="6">
    <location>
        <begin position="412"/>
        <end position="430"/>
    </location>
</feature>
<evidence type="ECO:0000313" key="10">
    <source>
        <dbReference type="EMBL" id="KAG5175284.1"/>
    </source>
</evidence>
<dbReference type="SMART" id="SM01071">
    <property type="entry name" value="CDC37_N"/>
    <property type="match status" value="1"/>
</dbReference>
<dbReference type="SMART" id="SM01069">
    <property type="entry name" value="CDC37_C"/>
    <property type="match status" value="1"/>
</dbReference>
<dbReference type="Gene3D" id="6.10.140.250">
    <property type="match status" value="1"/>
</dbReference>
<keyword evidence="11" id="KW-1185">Reference proteome</keyword>
<dbReference type="GO" id="GO:0051087">
    <property type="term" value="F:protein-folding chaperone binding"/>
    <property type="evidence" value="ECO:0007669"/>
    <property type="project" value="TreeGrafter"/>
</dbReference>
<keyword evidence="3" id="KW-0963">Cytoplasm</keyword>